<dbReference type="Pfam" id="PF07885">
    <property type="entry name" value="Ion_trans_2"/>
    <property type="match status" value="1"/>
</dbReference>
<sequence length="320" mass="35676">MKSPLYIRIMFVVLFIIIFFGWIVAVIEPKEFPTAFDGVWWALVTISTVGFGDFAPETVAGKLIGMVLIFTGASFITAFFATSSAAAIKKQYSYAEGNVAFKEKQHVIIIGWNEKASEIIQSVRQIEPFKKIVLIDNTLEEAPLIENVHFIRGNPINDQTLLRANLTEADAAIITADQHKNELEADMQSILILLALKGLNKELYSVIEILTEHQVNNAERAGADEIIKSYQLTSHFIISSYLARNKLSSIYADLNPASGNLFQLLNVPVQLIGVTFKKASHELLEKETILIGIKRGEKTIMNPPLSMIIETDDLLIIFAH</sequence>
<dbReference type="EMBL" id="JARTFS010000013">
    <property type="protein sequence ID" value="MED4403047.1"/>
    <property type="molecule type" value="Genomic_DNA"/>
</dbReference>
<dbReference type="PANTHER" id="PTHR43833">
    <property type="entry name" value="POTASSIUM CHANNEL PROTEIN 2-RELATED-RELATED"/>
    <property type="match status" value="1"/>
</dbReference>
<dbReference type="Proteomes" id="UP001342826">
    <property type="component" value="Unassembled WGS sequence"/>
</dbReference>
<dbReference type="PROSITE" id="PS51201">
    <property type="entry name" value="RCK_N"/>
    <property type="match status" value="1"/>
</dbReference>
<gene>
    <name evidence="4" type="ORF">P9271_17205</name>
</gene>
<keyword evidence="4" id="KW-0813">Transport</keyword>
<keyword evidence="2" id="KW-0472">Membrane</keyword>
<dbReference type="InterPro" id="IPR036291">
    <property type="entry name" value="NAD(P)-bd_dom_sf"/>
</dbReference>
<keyword evidence="2" id="KW-0812">Transmembrane</keyword>
<comment type="caution">
    <text evidence="4">The sequence shown here is derived from an EMBL/GenBank/DDBJ whole genome shotgun (WGS) entry which is preliminary data.</text>
</comment>
<dbReference type="Gene3D" id="3.40.50.720">
    <property type="entry name" value="NAD(P)-binding Rossmann-like Domain"/>
    <property type="match status" value="1"/>
</dbReference>
<dbReference type="PANTHER" id="PTHR43833:SF9">
    <property type="entry name" value="POTASSIUM CHANNEL PROTEIN YUGO-RELATED"/>
    <property type="match status" value="1"/>
</dbReference>
<organism evidence="4 5">
    <name type="scientific">Metabacillus fastidiosus</name>
    <dbReference type="NCBI Taxonomy" id="1458"/>
    <lineage>
        <taxon>Bacteria</taxon>
        <taxon>Bacillati</taxon>
        <taxon>Bacillota</taxon>
        <taxon>Bacilli</taxon>
        <taxon>Bacillales</taxon>
        <taxon>Bacillaceae</taxon>
        <taxon>Metabacillus</taxon>
    </lineage>
</organism>
<evidence type="ECO:0000256" key="1">
    <source>
        <dbReference type="ARBA" id="ARBA00004651"/>
    </source>
</evidence>
<dbReference type="InterPro" id="IPR003148">
    <property type="entry name" value="RCK_N"/>
</dbReference>
<dbReference type="RefSeq" id="WP_156483636.1">
    <property type="nucleotide sequence ID" value="NZ_JARTFQ010000004.1"/>
</dbReference>
<accession>A0ABU6P120</accession>
<feature type="transmembrane region" description="Helical" evidence="2">
    <location>
        <begin position="5"/>
        <end position="27"/>
    </location>
</feature>
<evidence type="ECO:0000313" key="4">
    <source>
        <dbReference type="EMBL" id="MED4403047.1"/>
    </source>
</evidence>
<dbReference type="GeneID" id="301141491"/>
<dbReference type="InterPro" id="IPR050721">
    <property type="entry name" value="Trk_Ktr_HKT_K-transport"/>
</dbReference>
<evidence type="ECO:0000256" key="2">
    <source>
        <dbReference type="SAM" id="Phobius"/>
    </source>
</evidence>
<keyword evidence="2" id="KW-1133">Transmembrane helix</keyword>
<dbReference type="Pfam" id="PF02254">
    <property type="entry name" value="TrkA_N"/>
    <property type="match status" value="1"/>
</dbReference>
<feature type="domain" description="RCK N-terminal" evidence="3">
    <location>
        <begin position="104"/>
        <end position="227"/>
    </location>
</feature>
<proteinExistence type="predicted"/>
<comment type="subcellular location">
    <subcellularLocation>
        <location evidence="1">Cell membrane</location>
        <topology evidence="1">Multi-pass membrane protein</topology>
    </subcellularLocation>
</comment>
<keyword evidence="4" id="KW-0407">Ion channel</keyword>
<reference evidence="4 5" key="1">
    <citation type="submission" date="2023-03" db="EMBL/GenBank/DDBJ databases">
        <title>Bacillus Genome Sequencing.</title>
        <authorList>
            <person name="Dunlap C."/>
        </authorList>
    </citation>
    <scope>NUCLEOTIDE SEQUENCE [LARGE SCALE GENOMIC DNA]</scope>
    <source>
        <strain evidence="4 5">NRS-1717</strain>
    </source>
</reference>
<evidence type="ECO:0000259" key="3">
    <source>
        <dbReference type="PROSITE" id="PS51201"/>
    </source>
</evidence>
<dbReference type="SUPFAM" id="SSF81324">
    <property type="entry name" value="Voltage-gated potassium channels"/>
    <property type="match status" value="1"/>
</dbReference>
<dbReference type="SUPFAM" id="SSF51735">
    <property type="entry name" value="NAD(P)-binding Rossmann-fold domains"/>
    <property type="match status" value="1"/>
</dbReference>
<dbReference type="Gene3D" id="1.10.287.70">
    <property type="match status" value="1"/>
</dbReference>
<name>A0ABU6P120_9BACI</name>
<feature type="transmembrane region" description="Helical" evidence="2">
    <location>
        <begin position="63"/>
        <end position="81"/>
    </location>
</feature>
<dbReference type="GO" id="GO:0034220">
    <property type="term" value="P:monoatomic ion transmembrane transport"/>
    <property type="evidence" value="ECO:0007669"/>
    <property type="project" value="UniProtKB-KW"/>
</dbReference>
<protein>
    <submittedName>
        <fullName evidence="4">Potassium channel family protein</fullName>
    </submittedName>
</protein>
<keyword evidence="4" id="KW-0406">Ion transport</keyword>
<dbReference type="InterPro" id="IPR013099">
    <property type="entry name" value="K_chnl_dom"/>
</dbReference>
<evidence type="ECO:0000313" key="5">
    <source>
        <dbReference type="Proteomes" id="UP001342826"/>
    </source>
</evidence>
<keyword evidence="5" id="KW-1185">Reference proteome</keyword>